<name>A0A836BS99_9CHLO</name>
<evidence type="ECO:0000256" key="2">
    <source>
        <dbReference type="ARBA" id="ARBA00022840"/>
    </source>
</evidence>
<dbReference type="InterPro" id="IPR036961">
    <property type="entry name" value="Kinesin_motor_dom_sf"/>
</dbReference>
<feature type="compositionally biased region" description="Gly residues" evidence="7">
    <location>
        <begin position="844"/>
        <end position="860"/>
    </location>
</feature>
<dbReference type="GO" id="GO:0007018">
    <property type="term" value="P:microtubule-based movement"/>
    <property type="evidence" value="ECO:0007669"/>
    <property type="project" value="InterPro"/>
</dbReference>
<dbReference type="GO" id="GO:0051231">
    <property type="term" value="P:spindle elongation"/>
    <property type="evidence" value="ECO:0007669"/>
    <property type="project" value="TreeGrafter"/>
</dbReference>
<evidence type="ECO:0000256" key="6">
    <source>
        <dbReference type="SAM" id="Coils"/>
    </source>
</evidence>
<feature type="compositionally biased region" description="Low complexity" evidence="7">
    <location>
        <begin position="732"/>
        <end position="748"/>
    </location>
</feature>
<dbReference type="FunFam" id="3.40.850.10:FF:000195">
    <property type="entry name" value="Kinesin-like protein"/>
    <property type="match status" value="1"/>
</dbReference>
<dbReference type="AlphaFoldDB" id="A0A836BS99"/>
<dbReference type="InterPro" id="IPR019821">
    <property type="entry name" value="Kinesin_motor_CS"/>
</dbReference>
<dbReference type="GO" id="GO:0005874">
    <property type="term" value="C:microtubule"/>
    <property type="evidence" value="ECO:0007669"/>
    <property type="project" value="UniProtKB-KW"/>
</dbReference>
<feature type="coiled-coil region" evidence="6">
    <location>
        <begin position="435"/>
        <end position="462"/>
    </location>
</feature>
<keyword evidence="10" id="KW-1185">Reference proteome</keyword>
<feature type="region of interest" description="Disordered" evidence="7">
    <location>
        <begin position="905"/>
        <end position="984"/>
    </location>
</feature>
<dbReference type="Gene3D" id="3.40.850.10">
    <property type="entry name" value="Kinesin motor domain"/>
    <property type="match status" value="1"/>
</dbReference>
<dbReference type="PRINTS" id="PR00380">
    <property type="entry name" value="KINESINHEAVY"/>
</dbReference>
<accession>A0A836BS99</accession>
<comment type="similarity">
    <text evidence="4 5">Belongs to the TRAFAC class myosin-kinesin ATPase superfamily. Kinesin family.</text>
</comment>
<dbReference type="PROSITE" id="PS50067">
    <property type="entry name" value="KINESIN_MOTOR_2"/>
    <property type="match status" value="1"/>
</dbReference>
<keyword evidence="6" id="KW-0175">Coiled coil</keyword>
<dbReference type="OrthoDB" id="3176171at2759"/>
<feature type="region of interest" description="Disordered" evidence="7">
    <location>
        <begin position="716"/>
        <end position="770"/>
    </location>
</feature>
<feature type="region of interest" description="Disordered" evidence="7">
    <location>
        <begin position="465"/>
        <end position="589"/>
    </location>
</feature>
<feature type="binding site" evidence="4">
    <location>
        <begin position="168"/>
        <end position="175"/>
    </location>
    <ligand>
        <name>ATP</name>
        <dbReference type="ChEBI" id="CHEBI:30616"/>
    </ligand>
</feature>
<evidence type="ECO:0000313" key="10">
    <source>
        <dbReference type="Proteomes" id="UP000612055"/>
    </source>
</evidence>
<keyword evidence="5" id="KW-0493">Microtubule</keyword>
<feature type="region of interest" description="Disordered" evidence="7">
    <location>
        <begin position="606"/>
        <end position="633"/>
    </location>
</feature>
<feature type="domain" description="Kinesin motor" evidence="8">
    <location>
        <begin position="81"/>
        <end position="427"/>
    </location>
</feature>
<dbReference type="GO" id="GO:0003777">
    <property type="term" value="F:microtubule motor activity"/>
    <property type="evidence" value="ECO:0007669"/>
    <property type="project" value="InterPro"/>
</dbReference>
<evidence type="ECO:0000256" key="7">
    <source>
        <dbReference type="SAM" id="MobiDB-lite"/>
    </source>
</evidence>
<dbReference type="CDD" id="cd00106">
    <property type="entry name" value="KISc"/>
    <property type="match status" value="1"/>
</dbReference>
<gene>
    <name evidence="9" type="ORF">HYH03_014112</name>
</gene>
<evidence type="ECO:0000259" key="8">
    <source>
        <dbReference type="PROSITE" id="PS50067"/>
    </source>
</evidence>
<dbReference type="InterPro" id="IPR027417">
    <property type="entry name" value="P-loop_NTPase"/>
</dbReference>
<dbReference type="SUPFAM" id="SSF52540">
    <property type="entry name" value="P-loop containing nucleoside triphosphate hydrolases"/>
    <property type="match status" value="1"/>
</dbReference>
<evidence type="ECO:0000256" key="3">
    <source>
        <dbReference type="ARBA" id="ARBA00023175"/>
    </source>
</evidence>
<feature type="region of interest" description="Disordered" evidence="7">
    <location>
        <begin position="825"/>
        <end position="891"/>
    </location>
</feature>
<sequence>MFAPPVSAIASGVGAPPPGSRGSALTPLDGLRPPSIGRGGGSANGRPPLLGGAGAATMKGTQALSSTALMQSTTNLSEADNIKVAVRVRPMFAHEADKGGTNVVHISSPSTVKVVVPGPAGTSMQRDFAFHACLGPDVGQGDVVHLCGVPQLLDAALAGYNVTIFAYGQTGSGKTYTMSGKEDVISDDAYAGDVTHDGIVTRAITHLFSAMEAKRNDTKYVVMASYLEIYNEGIYDLLNLKAKNLPVKWDAALGFFVPGLKQVTCSKVETMMEVIRTGMKHRHVGSHELNIESSRSHSIMTIFLHATPSDPNAADFGTPRIGKISFVDLAGSERLKDSKSEGAMLKETTNINKSLFVLGKVISALAERDSAGTSAHIPYRDSKLTKLLMDSLGGNALALMIACCSPASTAVEETLSTLSYATRAKNIQNRPTVQYDPKEAQIAALRREIDLLRQENSYLREQIRVGGPFPEVSTPPMHATRPPSGPAADMPSPLGGQHVPHPSWPSLLGGGGGGPGDRGIDSGSGGGAHAPALNGSSGSLPLPAPTASAPPHLPPPTASAPPYLPPPSAGGRMTPKLGGGPGDPLRSSLSAVNGAHLEPLRVSVEVSSPSGSMVRRSSHPGPPGPPPQPPLEDIDLTRRLQDTQALLSRFSEENGRLARENDRLRANRQMLSQDHGEVLEEIEQLRSKLIQLEAGVLSGTQTPLAAKAALASAMSRADSPGSSAGGATPIRGSHSLGGAAPPSPAAALRHQGSASNLMSPHGSAQVPFGFPAPGTAGGMGGPLWTPGPMAMVATPPHAGMVAGPMGSLPMGMPLMGMGQVPHTPLGAPGSAMGQPHPHPPSSGGHLGGGYPMGGGGGGGHPVNVMTVGSGAGGRKYGGGPPPRNGGGGADDSIVVADKAKLALLLGDGPPAHTTEPSGPVMRPVPVKPAESGYASPAKAHHAALLNAYAAEQRSASNPGSPKLASPKPTASSPKRPLAGPTATW</sequence>
<feature type="compositionally biased region" description="Gly residues" evidence="7">
    <location>
        <begin position="508"/>
        <end position="528"/>
    </location>
</feature>
<dbReference type="GO" id="GO:0007052">
    <property type="term" value="P:mitotic spindle organization"/>
    <property type="evidence" value="ECO:0007669"/>
    <property type="project" value="TreeGrafter"/>
</dbReference>
<evidence type="ECO:0000256" key="4">
    <source>
        <dbReference type="PROSITE-ProRule" id="PRU00283"/>
    </source>
</evidence>
<dbReference type="EMBL" id="JAEHOE010000099">
    <property type="protein sequence ID" value="KAG2487271.1"/>
    <property type="molecule type" value="Genomic_DNA"/>
</dbReference>
<dbReference type="PROSITE" id="PS00411">
    <property type="entry name" value="KINESIN_MOTOR_1"/>
    <property type="match status" value="1"/>
</dbReference>
<evidence type="ECO:0000313" key="9">
    <source>
        <dbReference type="EMBL" id="KAG2487271.1"/>
    </source>
</evidence>
<dbReference type="Pfam" id="PF00225">
    <property type="entry name" value="Kinesin"/>
    <property type="match status" value="1"/>
</dbReference>
<proteinExistence type="inferred from homology"/>
<dbReference type="GO" id="GO:0005524">
    <property type="term" value="F:ATP binding"/>
    <property type="evidence" value="ECO:0007669"/>
    <property type="project" value="UniProtKB-UniRule"/>
</dbReference>
<feature type="coiled-coil region" evidence="6">
    <location>
        <begin position="647"/>
        <end position="688"/>
    </location>
</feature>
<feature type="compositionally biased region" description="Pro residues" evidence="7">
    <location>
        <begin position="620"/>
        <end position="630"/>
    </location>
</feature>
<dbReference type="GO" id="GO:0005875">
    <property type="term" value="C:microtubule associated complex"/>
    <property type="evidence" value="ECO:0007669"/>
    <property type="project" value="TreeGrafter"/>
</dbReference>
<dbReference type="InterPro" id="IPR027640">
    <property type="entry name" value="Kinesin-like_fam"/>
</dbReference>
<feature type="compositionally biased region" description="Gly residues" evidence="7">
    <location>
        <begin position="869"/>
        <end position="889"/>
    </location>
</feature>
<feature type="compositionally biased region" description="Low complexity" evidence="7">
    <location>
        <begin position="531"/>
        <end position="550"/>
    </location>
</feature>
<dbReference type="Proteomes" id="UP000612055">
    <property type="component" value="Unassembled WGS sequence"/>
</dbReference>
<keyword evidence="1 4" id="KW-0547">Nucleotide-binding</keyword>
<dbReference type="PANTHER" id="PTHR47969">
    <property type="entry name" value="CHROMOSOME-ASSOCIATED KINESIN KIF4A-RELATED"/>
    <property type="match status" value="1"/>
</dbReference>
<evidence type="ECO:0000256" key="1">
    <source>
        <dbReference type="ARBA" id="ARBA00022741"/>
    </source>
</evidence>
<dbReference type="GO" id="GO:0008017">
    <property type="term" value="F:microtubule binding"/>
    <property type="evidence" value="ECO:0007669"/>
    <property type="project" value="InterPro"/>
</dbReference>
<feature type="compositionally biased region" description="Low complexity" evidence="7">
    <location>
        <begin position="606"/>
        <end position="615"/>
    </location>
</feature>
<evidence type="ECO:0000256" key="5">
    <source>
        <dbReference type="RuleBase" id="RU000394"/>
    </source>
</evidence>
<dbReference type="PANTHER" id="PTHR47969:SF29">
    <property type="entry name" value="KINESIN-LIKE PROTEIN"/>
    <property type="match status" value="1"/>
</dbReference>
<comment type="caution">
    <text evidence="9">The sequence shown here is derived from an EMBL/GenBank/DDBJ whole genome shotgun (WGS) entry which is preliminary data.</text>
</comment>
<dbReference type="InterPro" id="IPR001752">
    <property type="entry name" value="Kinesin_motor_dom"/>
</dbReference>
<feature type="region of interest" description="Disordered" evidence="7">
    <location>
        <begin position="1"/>
        <end position="54"/>
    </location>
</feature>
<organism evidence="9 10">
    <name type="scientific">Edaphochlamys debaryana</name>
    <dbReference type="NCBI Taxonomy" id="47281"/>
    <lineage>
        <taxon>Eukaryota</taxon>
        <taxon>Viridiplantae</taxon>
        <taxon>Chlorophyta</taxon>
        <taxon>core chlorophytes</taxon>
        <taxon>Chlorophyceae</taxon>
        <taxon>CS clade</taxon>
        <taxon>Chlamydomonadales</taxon>
        <taxon>Chlamydomonadales incertae sedis</taxon>
        <taxon>Edaphochlamys</taxon>
    </lineage>
</organism>
<protein>
    <recommendedName>
        <fullName evidence="5">Kinesin-like protein</fullName>
    </recommendedName>
</protein>
<keyword evidence="2 4" id="KW-0067">ATP-binding</keyword>
<dbReference type="SMART" id="SM00129">
    <property type="entry name" value="KISc"/>
    <property type="match status" value="1"/>
</dbReference>
<reference evidence="9" key="1">
    <citation type="journal article" date="2020" name="bioRxiv">
        <title>Comparative genomics of Chlamydomonas.</title>
        <authorList>
            <person name="Craig R.J."/>
            <person name="Hasan A.R."/>
            <person name="Ness R.W."/>
            <person name="Keightley P.D."/>
        </authorList>
    </citation>
    <scope>NUCLEOTIDE SEQUENCE</scope>
    <source>
        <strain evidence="9">CCAP 11/70</strain>
    </source>
</reference>
<keyword evidence="3 4" id="KW-0505">Motor protein</keyword>
<feature type="compositionally biased region" description="Pro residues" evidence="7">
    <location>
        <begin position="551"/>
        <end position="568"/>
    </location>
</feature>